<gene>
    <name evidence="5" type="ORF">ERS370011_01706</name>
</gene>
<dbReference type="InterPro" id="IPR036286">
    <property type="entry name" value="LexA/Signal_pep-like_sf"/>
</dbReference>
<keyword evidence="3" id="KW-0804">Transcription</keyword>
<protein>
    <submittedName>
        <fullName evidence="5">Peptidase S24-like</fullName>
    </submittedName>
</protein>
<proteinExistence type="predicted"/>
<dbReference type="PANTHER" id="PTHR40661:SF3">
    <property type="entry name" value="FELS-1 PROPHAGE TRANSCRIPTIONAL REGULATOR"/>
    <property type="match status" value="1"/>
</dbReference>
<sequence>MSSDLYSHSSSVCYSFKVANAPVAHATFRRMNEVELNEFRMSRLLAAVEHVSKGNKTDFGRRLGYKDGAFVRQMLSGIRPVTEKTVWAIEAMPGMKGWFEVEAGSMPAVVSSPAPSWPFPEISEEQVRALPPAKLNALQGAMALAIAQMNLGITIAPPPKSVPTARGSLVDINQATDEFPMRIPGLPGPWEGGKTTKQMEREGSLKLSLADSVIANVAAGDPPAANDRFEKVPELADVRLSAGDGIEADGEEQTGMIQFRRSFLRSVGADGGRGRVVYAKGDSMEPIIRDGAALLVVPNESLTLRDLAAGGVYAINYDGKMIVKTVVKDRISGRWVARSFNPAYADVPLENGHPIRVLGQVVWAGARLRDDEAGQWVRS</sequence>
<accession>A0A0M7ELU2</accession>
<keyword evidence="1" id="KW-0805">Transcription regulation</keyword>
<organism evidence="5 6">
    <name type="scientific">Bordetella pseudohinzii</name>
    <dbReference type="NCBI Taxonomy" id="1331258"/>
    <lineage>
        <taxon>Bacteria</taxon>
        <taxon>Pseudomonadati</taxon>
        <taxon>Pseudomonadota</taxon>
        <taxon>Betaproteobacteria</taxon>
        <taxon>Burkholderiales</taxon>
        <taxon>Alcaligenaceae</taxon>
        <taxon>Bordetella</taxon>
    </lineage>
</organism>
<dbReference type="GO" id="GO:0003677">
    <property type="term" value="F:DNA binding"/>
    <property type="evidence" value="ECO:0007669"/>
    <property type="project" value="UniProtKB-KW"/>
</dbReference>
<dbReference type="PANTHER" id="PTHR40661">
    <property type="match status" value="1"/>
</dbReference>
<evidence type="ECO:0000259" key="4">
    <source>
        <dbReference type="Pfam" id="PF00717"/>
    </source>
</evidence>
<evidence type="ECO:0000256" key="1">
    <source>
        <dbReference type="ARBA" id="ARBA00023015"/>
    </source>
</evidence>
<evidence type="ECO:0000256" key="3">
    <source>
        <dbReference type="ARBA" id="ARBA00023163"/>
    </source>
</evidence>
<feature type="domain" description="Peptidase S24/S26A/S26B/S26C" evidence="4">
    <location>
        <begin position="239"/>
        <end position="362"/>
    </location>
</feature>
<dbReference type="CDD" id="cd06529">
    <property type="entry name" value="S24_LexA-like"/>
    <property type="match status" value="1"/>
</dbReference>
<dbReference type="SUPFAM" id="SSF51306">
    <property type="entry name" value="LexA/Signal peptidase"/>
    <property type="match status" value="1"/>
</dbReference>
<dbReference type="AlphaFoldDB" id="A0A0M7ELU2"/>
<dbReference type="Gene3D" id="2.10.109.10">
    <property type="entry name" value="Umud Fragment, subunit A"/>
    <property type="match status" value="1"/>
</dbReference>
<evidence type="ECO:0000313" key="5">
    <source>
        <dbReference type="EMBL" id="CUI68250.1"/>
    </source>
</evidence>
<dbReference type="InterPro" id="IPR039418">
    <property type="entry name" value="LexA-like"/>
</dbReference>
<dbReference type="Proteomes" id="UP000053096">
    <property type="component" value="Unassembled WGS sequence"/>
</dbReference>
<name>A0A0M7ELU2_9BORD</name>
<evidence type="ECO:0000313" key="6">
    <source>
        <dbReference type="Proteomes" id="UP000053096"/>
    </source>
</evidence>
<evidence type="ECO:0000256" key="2">
    <source>
        <dbReference type="ARBA" id="ARBA00023125"/>
    </source>
</evidence>
<dbReference type="Pfam" id="PF00717">
    <property type="entry name" value="Peptidase_S24"/>
    <property type="match status" value="1"/>
</dbReference>
<dbReference type="InterPro" id="IPR015927">
    <property type="entry name" value="Peptidase_S24_S26A/B/C"/>
</dbReference>
<reference evidence="5 6" key="1">
    <citation type="submission" date="2015-09" db="EMBL/GenBank/DDBJ databases">
        <authorList>
            <person name="Jackson K.R."/>
            <person name="Lunt B.L."/>
            <person name="Fisher J.N.B."/>
            <person name="Gardner A.V."/>
            <person name="Bailey M.E."/>
            <person name="Deus L.M."/>
            <person name="Earl A.S."/>
            <person name="Gibby P.D."/>
            <person name="Hartmann K.A."/>
            <person name="Liu J.E."/>
            <person name="Manci A.M."/>
            <person name="Nielsen D.A."/>
            <person name="Solomon M.B."/>
            <person name="Breakwell D.P."/>
            <person name="Burnett S.H."/>
            <person name="Grose J.H."/>
        </authorList>
    </citation>
    <scope>NUCLEOTIDE SEQUENCE [LARGE SCALE GENOMIC DNA]</scope>
    <source>
        <strain evidence="5 6">2789STDY5608636</strain>
    </source>
</reference>
<keyword evidence="2" id="KW-0238">DNA-binding</keyword>
<dbReference type="EMBL" id="CYTV01000004">
    <property type="protein sequence ID" value="CUI68250.1"/>
    <property type="molecule type" value="Genomic_DNA"/>
</dbReference>